<dbReference type="InterPro" id="IPR043502">
    <property type="entry name" value="DNA/RNA_pol_sf"/>
</dbReference>
<dbReference type="InterPro" id="IPR013103">
    <property type="entry name" value="RVT_2"/>
</dbReference>
<dbReference type="PROSITE" id="PS50994">
    <property type="entry name" value="INTEGRASE"/>
    <property type="match status" value="1"/>
</dbReference>
<feature type="region of interest" description="Disordered" evidence="2">
    <location>
        <begin position="566"/>
        <end position="585"/>
    </location>
</feature>
<dbReference type="InterPro" id="IPR012337">
    <property type="entry name" value="RNaseH-like_sf"/>
</dbReference>
<dbReference type="Gene3D" id="3.30.420.10">
    <property type="entry name" value="Ribonuclease H-like superfamily/Ribonuclease H"/>
    <property type="match status" value="1"/>
</dbReference>
<evidence type="ECO:0000313" key="4">
    <source>
        <dbReference type="EMBL" id="GEU64308.1"/>
    </source>
</evidence>
<dbReference type="Pfam" id="PF07727">
    <property type="entry name" value="RVT_2"/>
    <property type="match status" value="1"/>
</dbReference>
<dbReference type="InterPro" id="IPR057670">
    <property type="entry name" value="SH3_retrovirus"/>
</dbReference>
<dbReference type="PANTHER" id="PTHR11439">
    <property type="entry name" value="GAG-POL-RELATED RETROTRANSPOSON"/>
    <property type="match status" value="1"/>
</dbReference>
<comment type="caution">
    <text evidence="4">The sequence shown here is derived from an EMBL/GenBank/DDBJ whole genome shotgun (WGS) entry which is preliminary data.</text>
</comment>
<name>A0A6L2LRM8_TANCI</name>
<dbReference type="Pfam" id="PF25597">
    <property type="entry name" value="SH3_retrovirus"/>
    <property type="match status" value="1"/>
</dbReference>
<gene>
    <name evidence="4" type="ORF">Tci_036286</name>
</gene>
<dbReference type="GO" id="GO:0004190">
    <property type="term" value="F:aspartic-type endopeptidase activity"/>
    <property type="evidence" value="ECO:0007669"/>
    <property type="project" value="UniProtKB-KW"/>
</dbReference>
<feature type="compositionally biased region" description="Polar residues" evidence="2">
    <location>
        <begin position="117"/>
        <end position="127"/>
    </location>
</feature>
<protein>
    <submittedName>
        <fullName evidence="4">Retrovirus-related Pol polyprotein from transposon TNT 1-94</fullName>
    </submittedName>
</protein>
<feature type="compositionally biased region" description="Basic and acidic residues" evidence="2">
    <location>
        <begin position="142"/>
        <end position="154"/>
    </location>
</feature>
<evidence type="ECO:0000259" key="3">
    <source>
        <dbReference type="PROSITE" id="PS50994"/>
    </source>
</evidence>
<organism evidence="4">
    <name type="scientific">Tanacetum cinerariifolium</name>
    <name type="common">Dalmatian daisy</name>
    <name type="synonym">Chrysanthemum cinerariifolium</name>
    <dbReference type="NCBI Taxonomy" id="118510"/>
    <lineage>
        <taxon>Eukaryota</taxon>
        <taxon>Viridiplantae</taxon>
        <taxon>Streptophyta</taxon>
        <taxon>Embryophyta</taxon>
        <taxon>Tracheophyta</taxon>
        <taxon>Spermatophyta</taxon>
        <taxon>Magnoliopsida</taxon>
        <taxon>eudicotyledons</taxon>
        <taxon>Gunneridae</taxon>
        <taxon>Pentapetalae</taxon>
        <taxon>asterids</taxon>
        <taxon>campanulids</taxon>
        <taxon>Asterales</taxon>
        <taxon>Asteraceae</taxon>
        <taxon>Asteroideae</taxon>
        <taxon>Anthemideae</taxon>
        <taxon>Anthemidinae</taxon>
        <taxon>Tanacetum</taxon>
    </lineage>
</organism>
<evidence type="ECO:0000256" key="2">
    <source>
        <dbReference type="SAM" id="MobiDB-lite"/>
    </source>
</evidence>
<reference evidence="4" key="1">
    <citation type="journal article" date="2019" name="Sci. Rep.">
        <title>Draft genome of Tanacetum cinerariifolium, the natural source of mosquito coil.</title>
        <authorList>
            <person name="Yamashiro T."/>
            <person name="Shiraishi A."/>
            <person name="Satake H."/>
            <person name="Nakayama K."/>
        </authorList>
    </citation>
    <scope>NUCLEOTIDE SEQUENCE</scope>
</reference>
<proteinExistence type="predicted"/>
<dbReference type="AlphaFoldDB" id="A0A6L2LRM8"/>
<dbReference type="CDD" id="cd09272">
    <property type="entry name" value="RNase_HI_RT_Ty1"/>
    <property type="match status" value="1"/>
</dbReference>
<feature type="region of interest" description="Disordered" evidence="2">
    <location>
        <begin position="117"/>
        <end position="154"/>
    </location>
</feature>
<dbReference type="InterPro" id="IPR001584">
    <property type="entry name" value="Integrase_cat-core"/>
</dbReference>
<dbReference type="GO" id="GO:0003676">
    <property type="term" value="F:nucleic acid binding"/>
    <property type="evidence" value="ECO:0007669"/>
    <property type="project" value="InterPro"/>
</dbReference>
<keyword evidence="1" id="KW-0064">Aspartyl protease</keyword>
<dbReference type="GO" id="GO:0015074">
    <property type="term" value="P:DNA integration"/>
    <property type="evidence" value="ECO:0007669"/>
    <property type="project" value="InterPro"/>
</dbReference>
<evidence type="ECO:0000256" key="1">
    <source>
        <dbReference type="ARBA" id="ARBA00022750"/>
    </source>
</evidence>
<accession>A0A6L2LRM8</accession>
<sequence length="1083" mass="122707">MDTKFEKSSVIRQPNAFKSQRASILGKPTTFSNSLERNDFSKSKSVTQNNVSNDFSKPVTVQTLPPNKKSILKNTNVLALGMYKLHTELTQNRTSQLPQDSRKTNKRVSFSTGVIPTTSVSRPQLKSNPMGDKVMRNNSQGKKQDVDDHRRNDKFSKNKTFVTACNDSLKAKTLNVNFVCATCGKCVLNEKHDMCVLKSINGVNSRTKMPIAVSVSTREPKCTVKQSVAKPIRKTVDSESNQKPRNITRKLYERVRKACIWWYPKFTSSGYKWKPKSEKENVNLNVSMPLGTLIEIVLFIVDSGCSKHMTGNLKLLINIVEKFMGTVKFGNDQIDPILGYGDLIYLDSFLRSKDETLEVLIDFLGLVQRGLHAQVRIVRTDKGTEFLNQTLHAYFAAEGILHQTSVARTPKQNGVIERWNRTLVEAARTMLSTTKVPLFFWAEAIATSCFTQNHGENLDKMKEKGDACIFMRYSTQSRSYRVFNKITRVIVETIHVNFDELPQMASDHNSSDPAPEYKTVTTSNELDLLFSLMFDELLNGSSKVVSKSSAVTTADALNQRQQQNTTPLNNHITPESTCHDPTQAPTVASTENMNQAEMVEEYAQVENDEFINIFCTLVQDRGETSSRHVDSSNMHTFYQHHHSEHQSDGEMCMFAFTVSRAEPKNIKEAMADSAWIESMQEELHQFDRLDNTVIQNKSRLVAKGYAQKEGVDFEESFAPIARLEAVRLFIAYAAHKSFTVYQMDVKTTFLYGPLKEEVYVNQPDGFVDPYHPDKVYRLKKALYGLKRAPRVWYDELSNFLVSKGFSKGSIDPTLFITKHREDILLVQIYVDDIIFGELKFFLGIQIHQSPYGIFINQAKYAQEILIKHCMTSCDNVGTPMATKHLDANLSGTPIDQTKYHSMVGALMYLTASRPDIVHATYSDHAGCLDSRKSTSGGIQFLGGDKLVSWSSKKHDCTSMSSAKADYVSLSACCAQVLWMRAQLIDYGFHFDKIPMYCDSKAAIAISCNPVQHSRTKHIDVRYYFIKENVEKSIVELFFVGIEYQLADLFTKALPEERFKYLVRRLGMRCLTLDELEVLVNESA</sequence>
<feature type="domain" description="Integrase catalytic" evidence="3">
    <location>
        <begin position="351"/>
        <end position="474"/>
    </location>
</feature>
<keyword evidence="1" id="KW-0378">Hydrolase</keyword>
<dbReference type="SUPFAM" id="SSF56672">
    <property type="entry name" value="DNA/RNA polymerases"/>
    <property type="match status" value="1"/>
</dbReference>
<dbReference type="InterPro" id="IPR036397">
    <property type="entry name" value="RNaseH_sf"/>
</dbReference>
<keyword evidence="1" id="KW-0645">Protease</keyword>
<dbReference type="InterPro" id="IPR054722">
    <property type="entry name" value="PolX-like_BBD"/>
</dbReference>
<dbReference type="EMBL" id="BKCJ010004997">
    <property type="protein sequence ID" value="GEU64308.1"/>
    <property type="molecule type" value="Genomic_DNA"/>
</dbReference>
<dbReference type="Pfam" id="PF22936">
    <property type="entry name" value="Pol_BBD"/>
    <property type="match status" value="1"/>
</dbReference>
<dbReference type="PANTHER" id="PTHR11439:SF495">
    <property type="entry name" value="REVERSE TRANSCRIPTASE, RNA-DEPENDENT DNA POLYMERASE-RELATED"/>
    <property type="match status" value="1"/>
</dbReference>
<dbReference type="SUPFAM" id="SSF53098">
    <property type="entry name" value="Ribonuclease H-like"/>
    <property type="match status" value="1"/>
</dbReference>